<dbReference type="SUPFAM" id="SSF141694">
    <property type="entry name" value="AF2212/PG0164-like"/>
    <property type="match status" value="1"/>
</dbReference>
<accession>A0A9X3J6U7</accession>
<gene>
    <name evidence="1" type="ORF">OU798_13335</name>
</gene>
<dbReference type="Pfam" id="PF08922">
    <property type="entry name" value="DUF1905"/>
    <property type="match status" value="1"/>
</dbReference>
<dbReference type="EMBL" id="JAPOHD010000027">
    <property type="protein sequence ID" value="MCY1721332.1"/>
    <property type="molecule type" value="Genomic_DNA"/>
</dbReference>
<dbReference type="Proteomes" id="UP001145087">
    <property type="component" value="Unassembled WGS sequence"/>
</dbReference>
<sequence>MAKKFTYETVLINGPFKGVYAEFPFDSIAEFGTKKHVWWKVEVEGARYSMNLLPNGKGGHWIHLKKEILTAVGKQEGDNIKIQVERDTAPRTIKIPDYLQWLLDNDSEMANYFARMPVSAKKFWVGFIEEPKNDDIKVNRINRLFQFLIEQYAGKK</sequence>
<dbReference type="Gene3D" id="2.40.30.100">
    <property type="entry name" value="AF2212/PG0164-like"/>
    <property type="match status" value="1"/>
</dbReference>
<protein>
    <submittedName>
        <fullName evidence="1">DUF1905 domain-containing protein</fullName>
    </submittedName>
</protein>
<evidence type="ECO:0000313" key="2">
    <source>
        <dbReference type="Proteomes" id="UP001145087"/>
    </source>
</evidence>
<keyword evidence="2" id="KW-1185">Reference proteome</keyword>
<dbReference type="RefSeq" id="WP_343333663.1">
    <property type="nucleotide sequence ID" value="NZ_JAPOHD010000027.1"/>
</dbReference>
<comment type="caution">
    <text evidence="1">The sequence shown here is derived from an EMBL/GenBank/DDBJ whole genome shotgun (WGS) entry which is preliminary data.</text>
</comment>
<dbReference type="AlphaFoldDB" id="A0A9X3J6U7"/>
<dbReference type="InterPro" id="IPR015018">
    <property type="entry name" value="DUF1905"/>
</dbReference>
<dbReference type="InterPro" id="IPR037079">
    <property type="entry name" value="AF2212/PG0164-like_sf"/>
</dbReference>
<proteinExistence type="predicted"/>
<organism evidence="1 2">
    <name type="scientific">Draconibacterium aestuarii</name>
    <dbReference type="NCBI Taxonomy" id="2998507"/>
    <lineage>
        <taxon>Bacteria</taxon>
        <taxon>Pseudomonadati</taxon>
        <taxon>Bacteroidota</taxon>
        <taxon>Bacteroidia</taxon>
        <taxon>Marinilabiliales</taxon>
        <taxon>Prolixibacteraceae</taxon>
        <taxon>Draconibacterium</taxon>
    </lineage>
</organism>
<name>A0A9X3J6U7_9BACT</name>
<evidence type="ECO:0000313" key="1">
    <source>
        <dbReference type="EMBL" id="MCY1721332.1"/>
    </source>
</evidence>
<reference evidence="1" key="1">
    <citation type="submission" date="2022-11" db="EMBL/GenBank/DDBJ databases">
        <title>Marilongibacter aestuarii gen. nov., sp. nov., isolated from tidal flat sediment.</title>
        <authorList>
            <person name="Jiayan W."/>
        </authorList>
    </citation>
    <scope>NUCLEOTIDE SEQUENCE</scope>
    <source>
        <strain evidence="1">Z1-6</strain>
    </source>
</reference>